<comment type="similarity">
    <text evidence="2">Belongs to the strictosidine synthase family.</text>
</comment>
<feature type="domain" description="Strictosidine synthase conserved region" evidence="5">
    <location>
        <begin position="26"/>
        <end position="113"/>
    </location>
</feature>
<dbReference type="STRING" id="4533.J3MLS4"/>
<dbReference type="AlphaFoldDB" id="J3MLS4"/>
<accession>J3MLS4</accession>
<keyword evidence="4" id="KW-0325">Glycoprotein</keyword>
<dbReference type="eggNOG" id="KOG1520">
    <property type="taxonomic scope" value="Eukaryota"/>
</dbReference>
<dbReference type="PANTHER" id="PTHR10426:SF95">
    <property type="entry name" value="OS06G0623700 PROTEIN"/>
    <property type="match status" value="1"/>
</dbReference>
<dbReference type="PANTHER" id="PTHR10426">
    <property type="entry name" value="STRICTOSIDINE SYNTHASE-RELATED"/>
    <property type="match status" value="1"/>
</dbReference>
<dbReference type="Gene3D" id="2.120.10.30">
    <property type="entry name" value="TolB, C-terminal domain"/>
    <property type="match status" value="1"/>
</dbReference>
<dbReference type="EnsemblPlants" id="OB07G23570.1">
    <property type="protein sequence ID" value="OB07G23570.1"/>
    <property type="gene ID" value="OB07G23570"/>
</dbReference>
<dbReference type="OMA" id="QPDITYP"/>
<reference evidence="6" key="2">
    <citation type="submission" date="2013-04" db="UniProtKB">
        <authorList>
            <consortium name="EnsemblPlants"/>
        </authorList>
    </citation>
    <scope>IDENTIFICATION</scope>
</reference>
<comment type="subcellular location">
    <subcellularLocation>
        <location evidence="1">Vacuole</location>
    </subcellularLocation>
</comment>
<dbReference type="InterPro" id="IPR018119">
    <property type="entry name" value="Strictosidine_synth_cons-reg"/>
</dbReference>
<dbReference type="SUPFAM" id="SSF63829">
    <property type="entry name" value="Calcium-dependent phosphotriesterase"/>
    <property type="match status" value="1"/>
</dbReference>
<protein>
    <recommendedName>
        <fullName evidence="5">Strictosidine synthase conserved region domain-containing protein</fullName>
    </recommendedName>
</protein>
<evidence type="ECO:0000259" key="5">
    <source>
        <dbReference type="Pfam" id="PF03088"/>
    </source>
</evidence>
<evidence type="ECO:0000256" key="1">
    <source>
        <dbReference type="ARBA" id="ARBA00004116"/>
    </source>
</evidence>
<keyword evidence="3" id="KW-0926">Vacuole</keyword>
<evidence type="ECO:0000256" key="3">
    <source>
        <dbReference type="ARBA" id="ARBA00022554"/>
    </source>
</evidence>
<dbReference type="Gramene" id="OB07G23570.1">
    <property type="protein sequence ID" value="OB07G23570.1"/>
    <property type="gene ID" value="OB07G23570"/>
</dbReference>
<sequence length="210" mass="22666">MRVGPRGGEATVLATEADGVPFRFTNGVDVDQVTSEVYFTDSSTRFPRSQNERVTTTGDSTGRLMKYDPTTGHTAVLDSGMPYPNGVSLSADRSHLVVALTGPCKLVRHWIKGAKAGTSEPFAELPGYPDNVRADGKGGYWVALNREKSESPYGSEDHVIAVRVSRSGKVVEKLRGPKNVRPSEVIERDGGKLYLGSVELNRVSIVKATS</sequence>
<evidence type="ECO:0000256" key="2">
    <source>
        <dbReference type="ARBA" id="ARBA00009191"/>
    </source>
</evidence>
<name>J3MLS4_ORYBR</name>
<dbReference type="HOGENOM" id="CLU_023267_3_0_1"/>
<keyword evidence="7" id="KW-1185">Reference proteome</keyword>
<evidence type="ECO:0000256" key="4">
    <source>
        <dbReference type="ARBA" id="ARBA00023180"/>
    </source>
</evidence>
<dbReference type="InterPro" id="IPR011042">
    <property type="entry name" value="6-blade_b-propeller_TolB-like"/>
</dbReference>
<dbReference type="GO" id="GO:0016787">
    <property type="term" value="F:hydrolase activity"/>
    <property type="evidence" value="ECO:0007669"/>
    <property type="project" value="TreeGrafter"/>
</dbReference>
<dbReference type="EnsemblPlants" id="OB07G23560.1">
    <property type="protein sequence ID" value="OB07G23560.1"/>
    <property type="gene ID" value="OB07G23560"/>
</dbReference>
<dbReference type="Proteomes" id="UP000006038">
    <property type="component" value="Chromosome 7"/>
</dbReference>
<evidence type="ECO:0000313" key="6">
    <source>
        <dbReference type="EnsemblPlants" id="OB07G23560.1"/>
    </source>
</evidence>
<reference evidence="6" key="1">
    <citation type="journal article" date="2013" name="Nat. Commun.">
        <title>Whole-genome sequencing of Oryza brachyantha reveals mechanisms underlying Oryza genome evolution.</title>
        <authorList>
            <person name="Chen J."/>
            <person name="Huang Q."/>
            <person name="Gao D."/>
            <person name="Wang J."/>
            <person name="Lang Y."/>
            <person name="Liu T."/>
            <person name="Li B."/>
            <person name="Bai Z."/>
            <person name="Luis Goicoechea J."/>
            <person name="Liang C."/>
            <person name="Chen C."/>
            <person name="Zhang W."/>
            <person name="Sun S."/>
            <person name="Liao Y."/>
            <person name="Zhang X."/>
            <person name="Yang L."/>
            <person name="Song C."/>
            <person name="Wang M."/>
            <person name="Shi J."/>
            <person name="Liu G."/>
            <person name="Liu J."/>
            <person name="Zhou H."/>
            <person name="Zhou W."/>
            <person name="Yu Q."/>
            <person name="An N."/>
            <person name="Chen Y."/>
            <person name="Cai Q."/>
            <person name="Wang B."/>
            <person name="Liu B."/>
            <person name="Min J."/>
            <person name="Huang Y."/>
            <person name="Wu H."/>
            <person name="Li Z."/>
            <person name="Zhang Y."/>
            <person name="Yin Y."/>
            <person name="Song W."/>
            <person name="Jiang J."/>
            <person name="Jackson S.A."/>
            <person name="Wing R.A."/>
            <person name="Wang J."/>
            <person name="Chen M."/>
        </authorList>
    </citation>
    <scope>NUCLEOTIDE SEQUENCE [LARGE SCALE GENOMIC DNA]</scope>
    <source>
        <strain evidence="6">IRGC 101232</strain>
    </source>
</reference>
<dbReference type="Gramene" id="OB07G23560.1">
    <property type="protein sequence ID" value="OB07G23560.1"/>
    <property type="gene ID" value="OB07G23560"/>
</dbReference>
<organism evidence="6">
    <name type="scientific">Oryza brachyantha</name>
    <name type="common">malo sina</name>
    <dbReference type="NCBI Taxonomy" id="4533"/>
    <lineage>
        <taxon>Eukaryota</taxon>
        <taxon>Viridiplantae</taxon>
        <taxon>Streptophyta</taxon>
        <taxon>Embryophyta</taxon>
        <taxon>Tracheophyta</taxon>
        <taxon>Spermatophyta</taxon>
        <taxon>Magnoliopsida</taxon>
        <taxon>Liliopsida</taxon>
        <taxon>Poales</taxon>
        <taxon>Poaceae</taxon>
        <taxon>BOP clade</taxon>
        <taxon>Oryzoideae</taxon>
        <taxon>Oryzeae</taxon>
        <taxon>Oryzinae</taxon>
        <taxon>Oryza</taxon>
    </lineage>
</organism>
<proteinExistence type="inferred from homology"/>
<dbReference type="Pfam" id="PF03088">
    <property type="entry name" value="Str_synth"/>
    <property type="match status" value="1"/>
</dbReference>
<evidence type="ECO:0000313" key="7">
    <source>
        <dbReference type="Proteomes" id="UP000006038"/>
    </source>
</evidence>
<dbReference type="GO" id="GO:0005773">
    <property type="term" value="C:vacuole"/>
    <property type="evidence" value="ECO:0007669"/>
    <property type="project" value="UniProtKB-SubCell"/>
</dbReference>
<dbReference type="GO" id="GO:0012505">
    <property type="term" value="C:endomembrane system"/>
    <property type="evidence" value="ECO:0007669"/>
    <property type="project" value="TreeGrafter"/>
</dbReference>